<accession>A0A8J4TZY4</accession>
<feature type="non-terminal residue" evidence="2">
    <location>
        <position position="206"/>
    </location>
</feature>
<comment type="caution">
    <text evidence="2">The sequence shown here is derived from an EMBL/GenBank/DDBJ whole genome shotgun (WGS) entry which is preliminary data.</text>
</comment>
<dbReference type="AlphaFoldDB" id="A0A8J4TZY4"/>
<evidence type="ECO:0000256" key="1">
    <source>
        <dbReference type="SAM" id="Coils"/>
    </source>
</evidence>
<sequence length="206" mass="21412">PRACDSCRATRTQTVYSKDTESEGANMGAVLAIVAEVVVAGIAAAAEAAATEAAAALVEIGVESLVEAGEAAVTAAETAAEAAAEGAAEAATEAGAGIASSTAAEITAKILTYVAKLSKLIKETCAIDIIFRAAKEVLKQILSDPSVVEKYRKLEIAVNILERLNQKMQDIMKWLEDHKNDSVELEGIDVPLESGVLAQVLKQLSM</sequence>
<organism evidence="2 3">
    <name type="scientific">Clarias magur</name>
    <name type="common">Asian catfish</name>
    <name type="synonym">Macropteronotus magur</name>
    <dbReference type="NCBI Taxonomy" id="1594786"/>
    <lineage>
        <taxon>Eukaryota</taxon>
        <taxon>Metazoa</taxon>
        <taxon>Chordata</taxon>
        <taxon>Craniata</taxon>
        <taxon>Vertebrata</taxon>
        <taxon>Euteleostomi</taxon>
        <taxon>Actinopterygii</taxon>
        <taxon>Neopterygii</taxon>
        <taxon>Teleostei</taxon>
        <taxon>Ostariophysi</taxon>
        <taxon>Siluriformes</taxon>
        <taxon>Clariidae</taxon>
        <taxon>Clarias</taxon>
    </lineage>
</organism>
<keyword evidence="1" id="KW-0175">Coiled coil</keyword>
<dbReference type="EMBL" id="QNUK01000690">
    <property type="protein sequence ID" value="KAF5890382.1"/>
    <property type="molecule type" value="Genomic_DNA"/>
</dbReference>
<gene>
    <name evidence="2" type="ORF">DAT39_019905</name>
</gene>
<reference evidence="2" key="1">
    <citation type="submission" date="2020-07" db="EMBL/GenBank/DDBJ databases">
        <title>Clarias magur genome sequencing, assembly and annotation.</title>
        <authorList>
            <person name="Kushwaha B."/>
            <person name="Kumar R."/>
            <person name="Das P."/>
            <person name="Joshi C.G."/>
            <person name="Kumar D."/>
            <person name="Nagpure N.S."/>
            <person name="Pandey M."/>
            <person name="Agarwal S."/>
            <person name="Srivastava S."/>
            <person name="Singh M."/>
            <person name="Sahoo L."/>
            <person name="Jayasankar P."/>
            <person name="Meher P.K."/>
            <person name="Koringa P.G."/>
            <person name="Iquebal M.A."/>
            <person name="Das S.P."/>
            <person name="Bit A."/>
            <person name="Patnaik S."/>
            <person name="Patel N."/>
            <person name="Shah T.M."/>
            <person name="Hinsu A."/>
            <person name="Jena J.K."/>
        </authorList>
    </citation>
    <scope>NUCLEOTIDE SEQUENCE</scope>
    <source>
        <strain evidence="2">CIFAMagur01</strain>
        <tissue evidence="2">Testis</tissue>
    </source>
</reference>
<dbReference type="Proteomes" id="UP000727407">
    <property type="component" value="Unassembled WGS sequence"/>
</dbReference>
<feature type="coiled-coil region" evidence="1">
    <location>
        <begin position="151"/>
        <end position="181"/>
    </location>
</feature>
<evidence type="ECO:0000313" key="2">
    <source>
        <dbReference type="EMBL" id="KAF5890382.1"/>
    </source>
</evidence>
<evidence type="ECO:0000313" key="3">
    <source>
        <dbReference type="Proteomes" id="UP000727407"/>
    </source>
</evidence>
<proteinExistence type="predicted"/>
<feature type="non-terminal residue" evidence="2">
    <location>
        <position position="1"/>
    </location>
</feature>
<name>A0A8J4TZY4_CLAMG</name>
<dbReference type="OrthoDB" id="10058436at2759"/>
<protein>
    <submittedName>
        <fullName evidence="2">Uncharacterized protein</fullName>
    </submittedName>
</protein>
<keyword evidence="3" id="KW-1185">Reference proteome</keyword>